<comment type="subcellular location">
    <subcellularLocation>
        <location evidence="1">Cell outer membrane</location>
        <topology evidence="1">Multi-pass membrane protein</topology>
    </subcellularLocation>
</comment>
<accession>A0A6G8IJG0</accession>
<evidence type="ECO:0000256" key="3">
    <source>
        <dbReference type="ARBA" id="ARBA00022448"/>
    </source>
</evidence>
<dbReference type="InterPro" id="IPR023614">
    <property type="entry name" value="Porin_dom_sf"/>
</dbReference>
<dbReference type="Pfam" id="PF13609">
    <property type="entry name" value="Porin_4"/>
    <property type="match status" value="1"/>
</dbReference>
<name>A0A6G8IJG0_9BURK</name>
<keyword evidence="14" id="KW-1185">Reference proteome</keyword>
<reference evidence="13 14" key="1">
    <citation type="submission" date="2020-03" db="EMBL/GenBank/DDBJ databases">
        <title>Hydrogenophaga sp. nov. isolated from cyanobacterial mat.</title>
        <authorList>
            <person name="Thorat V."/>
            <person name="Kirdat K."/>
            <person name="Tiwarekar B."/>
            <person name="Costa E.D."/>
            <person name="Yadav A."/>
        </authorList>
    </citation>
    <scope>NUCLEOTIDE SEQUENCE [LARGE SCALE GENOMIC DNA]</scope>
    <source>
        <strain evidence="13 14">BA0156</strain>
    </source>
</reference>
<dbReference type="EMBL" id="CP049989">
    <property type="protein sequence ID" value="QIM53120.1"/>
    <property type="molecule type" value="Genomic_DNA"/>
</dbReference>
<feature type="domain" description="Porin" evidence="12">
    <location>
        <begin position="9"/>
        <end position="317"/>
    </location>
</feature>
<gene>
    <name evidence="13" type="ORF">G9Q37_13675</name>
</gene>
<evidence type="ECO:0000313" key="14">
    <source>
        <dbReference type="Proteomes" id="UP000503162"/>
    </source>
</evidence>
<dbReference type="Gene3D" id="2.40.160.10">
    <property type="entry name" value="Porin"/>
    <property type="match status" value="1"/>
</dbReference>
<keyword evidence="9" id="KW-0472">Membrane</keyword>
<evidence type="ECO:0000256" key="2">
    <source>
        <dbReference type="ARBA" id="ARBA00011233"/>
    </source>
</evidence>
<dbReference type="Proteomes" id="UP000503162">
    <property type="component" value="Chromosome"/>
</dbReference>
<feature type="signal peptide" evidence="11">
    <location>
        <begin position="1"/>
        <end position="19"/>
    </location>
</feature>
<evidence type="ECO:0000256" key="10">
    <source>
        <dbReference type="ARBA" id="ARBA00023237"/>
    </source>
</evidence>
<evidence type="ECO:0000259" key="12">
    <source>
        <dbReference type="Pfam" id="PF13609"/>
    </source>
</evidence>
<dbReference type="PRINTS" id="PR00184">
    <property type="entry name" value="NEISSPPORIN"/>
</dbReference>
<dbReference type="PANTHER" id="PTHR34501">
    <property type="entry name" value="PROTEIN YDDL-RELATED"/>
    <property type="match status" value="1"/>
</dbReference>
<keyword evidence="6 11" id="KW-0732">Signal</keyword>
<evidence type="ECO:0000256" key="6">
    <source>
        <dbReference type="ARBA" id="ARBA00022729"/>
    </source>
</evidence>
<dbReference type="GO" id="GO:0046930">
    <property type="term" value="C:pore complex"/>
    <property type="evidence" value="ECO:0007669"/>
    <property type="project" value="UniProtKB-KW"/>
</dbReference>
<evidence type="ECO:0000313" key="13">
    <source>
        <dbReference type="EMBL" id="QIM53120.1"/>
    </source>
</evidence>
<evidence type="ECO:0000256" key="9">
    <source>
        <dbReference type="ARBA" id="ARBA00023136"/>
    </source>
</evidence>
<dbReference type="InterPro" id="IPR033900">
    <property type="entry name" value="Gram_neg_porin_domain"/>
</dbReference>
<keyword evidence="3" id="KW-0813">Transport</keyword>
<dbReference type="InterPro" id="IPR002299">
    <property type="entry name" value="Porin_Neis"/>
</dbReference>
<dbReference type="GO" id="GO:0006811">
    <property type="term" value="P:monoatomic ion transport"/>
    <property type="evidence" value="ECO:0007669"/>
    <property type="project" value="UniProtKB-KW"/>
</dbReference>
<keyword evidence="7" id="KW-0406">Ion transport</keyword>
<dbReference type="GO" id="GO:0009279">
    <property type="term" value="C:cell outer membrane"/>
    <property type="evidence" value="ECO:0007669"/>
    <property type="project" value="UniProtKB-SubCell"/>
</dbReference>
<proteinExistence type="predicted"/>
<organism evidence="13 14">
    <name type="scientific">Hydrogenophaga crocea</name>
    <dbReference type="NCBI Taxonomy" id="2716225"/>
    <lineage>
        <taxon>Bacteria</taxon>
        <taxon>Pseudomonadati</taxon>
        <taxon>Pseudomonadota</taxon>
        <taxon>Betaproteobacteria</taxon>
        <taxon>Burkholderiales</taxon>
        <taxon>Comamonadaceae</taxon>
        <taxon>Hydrogenophaga</taxon>
    </lineage>
</organism>
<evidence type="ECO:0000256" key="4">
    <source>
        <dbReference type="ARBA" id="ARBA00022452"/>
    </source>
</evidence>
<evidence type="ECO:0000256" key="8">
    <source>
        <dbReference type="ARBA" id="ARBA00023114"/>
    </source>
</evidence>
<protein>
    <submittedName>
        <fullName evidence="13">Porin</fullName>
    </submittedName>
</protein>
<keyword evidence="4" id="KW-1134">Transmembrane beta strand</keyword>
<sequence length="351" mass="36270">MKHTLIVLSVLATCAAASAQSSVTMFGVVDASVTRLSSDSANVTGLASGEQSSSRLGFRGIEDLGGGLKAGFWLEGSLAVDNGGTSYRFDRRSTISLLGGFGEVRLGRDKLASYLNVESFDPFGDIGVGGNGLNNMLGGAAAAEGTAEGSHPKRSSNIIAYISPNIGGLQGQLQYSFGERPSNQPNNDRGNIVSARVSYQASPLEVALGYAQLDAGTAATAVTYKATNIGASYDFGVVKPMVLIATERGAGRGVNAYTLGASAPLGQAGEFRVGYTRFNTQNVDDADSSKLALGYFHKLSKRTVVYGMLARVSNDNNASRGFAVSSSSLTAPLIAAGDSATGYSVGVRHTF</sequence>
<dbReference type="SUPFAM" id="SSF56935">
    <property type="entry name" value="Porins"/>
    <property type="match status" value="1"/>
</dbReference>
<comment type="subunit">
    <text evidence="2">Homotrimer.</text>
</comment>
<dbReference type="KEGG" id="hcz:G9Q37_13675"/>
<keyword evidence="10" id="KW-0998">Cell outer membrane</keyword>
<dbReference type="PANTHER" id="PTHR34501:SF9">
    <property type="entry name" value="MAJOR OUTER MEMBRANE PROTEIN P.IA"/>
    <property type="match status" value="1"/>
</dbReference>
<dbReference type="CDD" id="cd00342">
    <property type="entry name" value="gram_neg_porins"/>
    <property type="match status" value="1"/>
</dbReference>
<keyword evidence="8" id="KW-0626">Porin</keyword>
<dbReference type="RefSeq" id="WP_166227887.1">
    <property type="nucleotide sequence ID" value="NZ_CP049989.1"/>
</dbReference>
<dbReference type="GO" id="GO:0015288">
    <property type="term" value="F:porin activity"/>
    <property type="evidence" value="ECO:0007669"/>
    <property type="project" value="UniProtKB-KW"/>
</dbReference>
<dbReference type="InterPro" id="IPR050298">
    <property type="entry name" value="Gram-neg_bact_OMP"/>
</dbReference>
<dbReference type="AlphaFoldDB" id="A0A6G8IJG0"/>
<evidence type="ECO:0000256" key="7">
    <source>
        <dbReference type="ARBA" id="ARBA00023065"/>
    </source>
</evidence>
<keyword evidence="5" id="KW-0812">Transmembrane</keyword>
<feature type="chain" id="PRO_5026320528" evidence="11">
    <location>
        <begin position="20"/>
        <end position="351"/>
    </location>
</feature>
<evidence type="ECO:0000256" key="1">
    <source>
        <dbReference type="ARBA" id="ARBA00004571"/>
    </source>
</evidence>
<evidence type="ECO:0000256" key="5">
    <source>
        <dbReference type="ARBA" id="ARBA00022692"/>
    </source>
</evidence>
<evidence type="ECO:0000256" key="11">
    <source>
        <dbReference type="SAM" id="SignalP"/>
    </source>
</evidence>